<dbReference type="PANTHER" id="PTHR12151:SF25">
    <property type="entry name" value="LINALOOL DEHYDRATASE_ISOMERASE DOMAIN-CONTAINING PROTEIN"/>
    <property type="match status" value="1"/>
</dbReference>
<evidence type="ECO:0000256" key="1">
    <source>
        <dbReference type="ARBA" id="ARBA00010996"/>
    </source>
</evidence>
<dbReference type="RefSeq" id="WP_202635714.1">
    <property type="nucleotide sequence ID" value="NZ_CP010554.1"/>
</dbReference>
<keyword evidence="4" id="KW-1015">Disulfide bond</keyword>
<dbReference type="SUPFAM" id="SSF52833">
    <property type="entry name" value="Thioredoxin-like"/>
    <property type="match status" value="1"/>
</dbReference>
<dbReference type="AlphaFoldDB" id="A0A0C5J793"/>
<dbReference type="EMBL" id="CP010554">
    <property type="protein sequence ID" value="AJP47514.1"/>
    <property type="molecule type" value="Genomic_DNA"/>
</dbReference>
<evidence type="ECO:0000256" key="5">
    <source>
        <dbReference type="SAM" id="SignalP"/>
    </source>
</evidence>
<feature type="binding site" evidence="3">
    <location>
        <position position="69"/>
    </location>
    <ligand>
        <name>Cu cation</name>
        <dbReference type="ChEBI" id="CHEBI:23378"/>
    </ligand>
</feature>
<evidence type="ECO:0000256" key="4">
    <source>
        <dbReference type="PIRSR" id="PIRSR603782-2"/>
    </source>
</evidence>
<organism evidence="7 8">
    <name type="scientific">Rugosibacter aromaticivorans</name>
    <dbReference type="NCBI Taxonomy" id="1565605"/>
    <lineage>
        <taxon>Bacteria</taxon>
        <taxon>Pseudomonadati</taxon>
        <taxon>Pseudomonadota</taxon>
        <taxon>Betaproteobacteria</taxon>
        <taxon>Nitrosomonadales</taxon>
        <taxon>Sterolibacteriaceae</taxon>
        <taxon>Rugosibacter</taxon>
    </lineage>
</organism>
<evidence type="ECO:0000256" key="3">
    <source>
        <dbReference type="PIRSR" id="PIRSR603782-1"/>
    </source>
</evidence>
<keyword evidence="5" id="KW-0732">Signal</keyword>
<feature type="binding site" evidence="3">
    <location>
        <position position="154"/>
    </location>
    <ligand>
        <name>Cu cation</name>
        <dbReference type="ChEBI" id="CHEBI:23378"/>
    </ligand>
</feature>
<dbReference type="STRING" id="1565605.PG1C_01625"/>
<evidence type="ECO:0000259" key="6">
    <source>
        <dbReference type="PROSITE" id="PS51352"/>
    </source>
</evidence>
<dbReference type="Proteomes" id="UP000061603">
    <property type="component" value="Chromosome"/>
</dbReference>
<dbReference type="HOGENOM" id="CLU_050131_3_0_4"/>
<keyword evidence="3" id="KW-0479">Metal-binding</keyword>
<keyword evidence="8" id="KW-1185">Reference proteome</keyword>
<keyword evidence="2 3" id="KW-0186">Copper</keyword>
<dbReference type="PANTHER" id="PTHR12151">
    <property type="entry name" value="ELECTRON TRANSPORT PROTIN SCO1/SENC FAMILY MEMBER"/>
    <property type="match status" value="1"/>
</dbReference>
<protein>
    <submittedName>
        <fullName evidence="7">Photosynthetic protein synthase I</fullName>
    </submittedName>
</protein>
<accession>A0A0C5J793</accession>
<dbReference type="Gene3D" id="3.40.30.10">
    <property type="entry name" value="Glutaredoxin"/>
    <property type="match status" value="1"/>
</dbReference>
<reference evidence="7 8" key="1">
    <citation type="journal article" date="2015" name="Genome Announc.">
        <title>Complete Genome Sequence of a Novel Bacterium within the Family Rhodocyclaceae That Degrades Polycyclic Aromatic Hydrocarbons.</title>
        <authorList>
            <person name="Singleton D.R."/>
            <person name="Dickey A.N."/>
            <person name="Scholl E.H."/>
            <person name="Wright F.A."/>
            <person name="Aitken M.D."/>
        </authorList>
    </citation>
    <scope>NUCLEOTIDE SEQUENCE [LARGE SCALE GENOMIC DNA]</scope>
    <source>
        <strain evidence="8">PG1-Ca6</strain>
    </source>
</reference>
<evidence type="ECO:0000313" key="7">
    <source>
        <dbReference type="EMBL" id="AJP47514.1"/>
    </source>
</evidence>
<dbReference type="PROSITE" id="PS51257">
    <property type="entry name" value="PROKAR_LIPOPROTEIN"/>
    <property type="match status" value="1"/>
</dbReference>
<gene>
    <name evidence="7" type="ORF">PG1C_01625</name>
</gene>
<evidence type="ECO:0000256" key="2">
    <source>
        <dbReference type="ARBA" id="ARBA00023008"/>
    </source>
</evidence>
<dbReference type="Pfam" id="PF02630">
    <property type="entry name" value="SCO1-SenC"/>
    <property type="match status" value="1"/>
</dbReference>
<dbReference type="InterPro" id="IPR036249">
    <property type="entry name" value="Thioredoxin-like_sf"/>
</dbReference>
<dbReference type="KEGG" id="rbu:PG1C_01625"/>
<sequence length="191" mass="20907">MRRFILLLAAFLSVGCDAPTHFNATDLTGGSIGVDFALQDQNGKQRRLSDFKGKVAIVFFGYTQCPDVCPTTLSSLQETLKLLGPEADRLQVLFITLDPERDTAALLAQYVSSFHPSFLGLRGGAAETEATAQAFKVFYKKQAGTTPGSYSIDHSTGSYVYDPQGRLRLYLKYGETPQRIAEDVKKLLAGK</sequence>
<dbReference type="InterPro" id="IPR003782">
    <property type="entry name" value="SCO1/SenC"/>
</dbReference>
<dbReference type="CDD" id="cd02968">
    <property type="entry name" value="SCO"/>
    <property type="match status" value="1"/>
</dbReference>
<dbReference type="PROSITE" id="PS51352">
    <property type="entry name" value="THIOREDOXIN_2"/>
    <property type="match status" value="1"/>
</dbReference>
<feature type="binding site" evidence="3">
    <location>
        <position position="65"/>
    </location>
    <ligand>
        <name>Cu cation</name>
        <dbReference type="ChEBI" id="CHEBI:23378"/>
    </ligand>
</feature>
<dbReference type="PATRIC" id="fig|1565605.3.peg.337"/>
<dbReference type="FunFam" id="3.40.30.10:FF:000013">
    <property type="entry name" value="Blast:Protein SCO1 homolog, mitochondrial"/>
    <property type="match status" value="1"/>
</dbReference>
<proteinExistence type="inferred from homology"/>
<dbReference type="InterPro" id="IPR013766">
    <property type="entry name" value="Thioredoxin_domain"/>
</dbReference>
<dbReference type="GO" id="GO:0046872">
    <property type="term" value="F:metal ion binding"/>
    <property type="evidence" value="ECO:0007669"/>
    <property type="project" value="UniProtKB-KW"/>
</dbReference>
<comment type="similarity">
    <text evidence="1">Belongs to the SCO1/2 family.</text>
</comment>
<name>A0A0C5J793_9PROT</name>
<feature type="chain" id="PRO_5002189549" evidence="5">
    <location>
        <begin position="19"/>
        <end position="191"/>
    </location>
</feature>
<feature type="domain" description="Thioredoxin" evidence="6">
    <location>
        <begin position="27"/>
        <end position="189"/>
    </location>
</feature>
<evidence type="ECO:0000313" key="8">
    <source>
        <dbReference type="Proteomes" id="UP000061603"/>
    </source>
</evidence>
<feature type="disulfide bond" description="Redox-active" evidence="4">
    <location>
        <begin position="65"/>
        <end position="69"/>
    </location>
</feature>
<feature type="signal peptide" evidence="5">
    <location>
        <begin position="1"/>
        <end position="18"/>
    </location>
</feature>